<dbReference type="Gene3D" id="3.40.50.450">
    <property type="match status" value="1"/>
</dbReference>
<dbReference type="Proteomes" id="UP000306585">
    <property type="component" value="Unassembled WGS sequence"/>
</dbReference>
<dbReference type="Pfam" id="PF03641">
    <property type="entry name" value="Lysine_decarbox"/>
    <property type="match status" value="1"/>
</dbReference>
<dbReference type="InterPro" id="IPR031100">
    <property type="entry name" value="LOG_fam"/>
</dbReference>
<dbReference type="EMBL" id="VBRY01000005">
    <property type="protein sequence ID" value="TLS67481.1"/>
    <property type="molecule type" value="Genomic_DNA"/>
</dbReference>
<keyword evidence="5" id="KW-1185">Reference proteome</keyword>
<dbReference type="InterPro" id="IPR052341">
    <property type="entry name" value="LOG_family_nucleotidases"/>
</dbReference>
<sequence length="348" mass="39876">MTELERMDDLPEPLRSDVHRLLSDYQHDSPYKRAIVVEAMRLLSGDYNNADIKMLAKTLAELRKGLNVFKPYQSWRKVAVFGSARTAPTSLRYQHTRDCARALKEAGFMIITGGGGGMMQAANEGAGETNSFAININLPMEQQPNPIMDGSPRHFYCQYFFTRKLFFLKESDAVILTAGGFGTLDETFETLTLLQTGRNPPIPVVLLEAPGDDYWGPFTHSWMRRLANDHLIDADDHHLLYHTDNIEAAVDYISDYYINYHSFRYVGQCTLLRLLNPLNDETMQRLNAEFSDVLCQGTIEQVFGWPKSDDPCYAHLPRLRMHLDRRRMSVLPQIIRRMNALYQNSNNS</sequence>
<dbReference type="GO" id="GO:0005829">
    <property type="term" value="C:cytosol"/>
    <property type="evidence" value="ECO:0007669"/>
    <property type="project" value="TreeGrafter"/>
</dbReference>
<organism evidence="4 5">
    <name type="scientific">Mariprofundus erugo</name>
    <dbReference type="NCBI Taxonomy" id="2528639"/>
    <lineage>
        <taxon>Bacteria</taxon>
        <taxon>Pseudomonadati</taxon>
        <taxon>Pseudomonadota</taxon>
        <taxon>Candidatius Mariprofundia</taxon>
        <taxon>Mariprofundales</taxon>
        <taxon>Mariprofundaceae</taxon>
        <taxon>Mariprofundus</taxon>
    </lineage>
</organism>
<dbReference type="GO" id="GO:0008714">
    <property type="term" value="F:AMP nucleosidase activity"/>
    <property type="evidence" value="ECO:0007669"/>
    <property type="project" value="UniProtKB-EC"/>
</dbReference>
<dbReference type="PANTHER" id="PTHR43393">
    <property type="entry name" value="CYTOKININ RIBOSIDE 5'-MONOPHOSPHATE PHOSPHORIBOHYDROLASE"/>
    <property type="match status" value="1"/>
</dbReference>
<evidence type="ECO:0000256" key="2">
    <source>
        <dbReference type="ARBA" id="ARBA00011985"/>
    </source>
</evidence>
<dbReference type="EC" id="3.2.2.4" evidence="2"/>
<evidence type="ECO:0000313" key="4">
    <source>
        <dbReference type="EMBL" id="TLS67481.1"/>
    </source>
</evidence>
<dbReference type="SUPFAM" id="SSF102405">
    <property type="entry name" value="MCP/YpsA-like"/>
    <property type="match status" value="1"/>
</dbReference>
<name>A0A5R9GM41_9PROT</name>
<dbReference type="PANTHER" id="PTHR43393:SF2">
    <property type="entry name" value="CYTOKININ RIBOSIDE 5'-MONOPHOSPHATE PHOSPHORIBOHYDROLASE"/>
    <property type="match status" value="1"/>
</dbReference>
<evidence type="ECO:0000256" key="1">
    <source>
        <dbReference type="ARBA" id="ARBA00000274"/>
    </source>
</evidence>
<comment type="catalytic activity">
    <reaction evidence="1">
        <text>AMP + H2O = D-ribose 5-phosphate + adenine</text>
        <dbReference type="Rhea" id="RHEA:20129"/>
        <dbReference type="ChEBI" id="CHEBI:15377"/>
        <dbReference type="ChEBI" id="CHEBI:16708"/>
        <dbReference type="ChEBI" id="CHEBI:78346"/>
        <dbReference type="ChEBI" id="CHEBI:456215"/>
        <dbReference type="EC" id="3.2.2.4"/>
    </reaction>
</comment>
<proteinExistence type="predicted"/>
<gene>
    <name evidence="4" type="ORF">FEF65_06060</name>
</gene>
<evidence type="ECO:0000313" key="5">
    <source>
        <dbReference type="Proteomes" id="UP000306585"/>
    </source>
</evidence>
<accession>A0A5R9GM41</accession>
<protein>
    <recommendedName>
        <fullName evidence="3">AMP nucleosidase</fullName>
        <ecNumber evidence="2">3.2.2.4</ecNumber>
    </recommendedName>
    <alternativeName>
        <fullName evidence="3">AMP nucleosidase</fullName>
    </alternativeName>
</protein>
<evidence type="ECO:0000256" key="3">
    <source>
        <dbReference type="ARBA" id="ARBA00031983"/>
    </source>
</evidence>
<dbReference type="RefSeq" id="WP_138238917.1">
    <property type="nucleotide sequence ID" value="NZ_VBRY01000005.1"/>
</dbReference>
<comment type="caution">
    <text evidence="4">The sequence shown here is derived from an EMBL/GenBank/DDBJ whole genome shotgun (WGS) entry which is preliminary data.</text>
</comment>
<reference evidence="4 5" key="1">
    <citation type="journal article" date="2019" name="Appl. Environ. Microbiol.">
        <title>Environmental Evidence and Genomic Insight of Iron-oxidizing Bacteria Preference Towards More Corrosion Resistant Stainless Steel at Higher Salinities.</title>
        <authorList>
            <person name="Garrison C.E."/>
            <person name="Price K.A."/>
            <person name="Field E.K."/>
        </authorList>
    </citation>
    <scope>NUCLEOTIDE SEQUENCE [LARGE SCALE GENOMIC DNA]</scope>
    <source>
        <strain evidence="4 5">P3</strain>
    </source>
</reference>
<dbReference type="AlphaFoldDB" id="A0A5R9GM41"/>